<comment type="similarity">
    <text evidence="1 6">Belongs to the XseB family.</text>
</comment>
<dbReference type="PANTHER" id="PTHR34137:SF1">
    <property type="entry name" value="EXODEOXYRIBONUCLEASE 7 SMALL SUBUNIT"/>
    <property type="match status" value="1"/>
</dbReference>
<dbReference type="GO" id="GO:0008855">
    <property type="term" value="F:exodeoxyribonuclease VII activity"/>
    <property type="evidence" value="ECO:0007669"/>
    <property type="project" value="UniProtKB-EC"/>
</dbReference>
<organism evidence="7 8">
    <name type="scientific">Ruminococcus hominis</name>
    <dbReference type="NCBI Taxonomy" id="2763065"/>
    <lineage>
        <taxon>Bacteria</taxon>
        <taxon>Bacillati</taxon>
        <taxon>Bacillota</taxon>
        <taxon>Clostridia</taxon>
        <taxon>Eubacteriales</taxon>
        <taxon>Oscillospiraceae</taxon>
        <taxon>Ruminococcus</taxon>
    </lineage>
</organism>
<evidence type="ECO:0000313" key="7">
    <source>
        <dbReference type="EMBL" id="MBC5683146.1"/>
    </source>
</evidence>
<dbReference type="RefSeq" id="WP_022076132.1">
    <property type="nucleotide sequence ID" value="NZ_JACOPE010000001.1"/>
</dbReference>
<evidence type="ECO:0000256" key="1">
    <source>
        <dbReference type="ARBA" id="ARBA00009998"/>
    </source>
</evidence>
<accession>A0ABR7G8T2</accession>
<keyword evidence="2 6" id="KW-0963">Cytoplasm</keyword>
<comment type="function">
    <text evidence="6">Bidirectionally degrades single-stranded DNA into large acid-insoluble oligonucleotides, which are then degraded further into small acid-soluble oligonucleotides.</text>
</comment>
<dbReference type="InterPro" id="IPR003761">
    <property type="entry name" value="Exonuc_VII_S"/>
</dbReference>
<comment type="catalytic activity">
    <reaction evidence="6">
        <text>Exonucleolytic cleavage in either 5'- to 3'- or 3'- to 5'-direction to yield nucleoside 5'-phosphates.</text>
        <dbReference type="EC" id="3.1.11.6"/>
    </reaction>
</comment>
<dbReference type="EMBL" id="JACOPE010000001">
    <property type="protein sequence ID" value="MBC5683146.1"/>
    <property type="molecule type" value="Genomic_DNA"/>
</dbReference>
<evidence type="ECO:0000313" key="8">
    <source>
        <dbReference type="Proteomes" id="UP000631576"/>
    </source>
</evidence>
<evidence type="ECO:0000256" key="2">
    <source>
        <dbReference type="ARBA" id="ARBA00022490"/>
    </source>
</evidence>
<sequence>MLEEKKSEQKETQIPLEELFSKLEEVVKNLENPESSLEESFQYYNEGMQLLKRCNETIDSVEKKVLVLDEEGETYEF</sequence>
<name>A0ABR7G8T2_9FIRM</name>
<dbReference type="Pfam" id="PF02609">
    <property type="entry name" value="Exonuc_VII_S"/>
    <property type="match status" value="1"/>
</dbReference>
<dbReference type="Proteomes" id="UP000631576">
    <property type="component" value="Unassembled WGS sequence"/>
</dbReference>
<reference evidence="7 8" key="1">
    <citation type="submission" date="2020-08" db="EMBL/GenBank/DDBJ databases">
        <title>Genome public.</title>
        <authorList>
            <person name="Liu C."/>
            <person name="Sun Q."/>
        </authorList>
    </citation>
    <scope>NUCLEOTIDE SEQUENCE [LARGE SCALE GENOMIC DNA]</scope>
    <source>
        <strain evidence="7 8">NSJ-13</strain>
    </source>
</reference>
<comment type="subcellular location">
    <subcellularLocation>
        <location evidence="6">Cytoplasm</location>
    </subcellularLocation>
</comment>
<keyword evidence="5 6" id="KW-0269">Exonuclease</keyword>
<evidence type="ECO:0000256" key="6">
    <source>
        <dbReference type="HAMAP-Rule" id="MF_00337"/>
    </source>
</evidence>
<proteinExistence type="inferred from homology"/>
<gene>
    <name evidence="6 7" type="primary">xseB</name>
    <name evidence="7" type="ORF">H8S40_06130</name>
</gene>
<evidence type="ECO:0000256" key="5">
    <source>
        <dbReference type="ARBA" id="ARBA00022839"/>
    </source>
</evidence>
<dbReference type="InterPro" id="IPR037004">
    <property type="entry name" value="Exonuc_VII_ssu_sf"/>
</dbReference>
<dbReference type="NCBIfam" id="TIGR01280">
    <property type="entry name" value="xseB"/>
    <property type="match status" value="1"/>
</dbReference>
<keyword evidence="3 6" id="KW-0540">Nuclease</keyword>
<evidence type="ECO:0000256" key="3">
    <source>
        <dbReference type="ARBA" id="ARBA00022722"/>
    </source>
</evidence>
<keyword evidence="8" id="KW-1185">Reference proteome</keyword>
<comment type="subunit">
    <text evidence="6">Heterooligomer composed of large and small subunits.</text>
</comment>
<dbReference type="Gene3D" id="1.10.287.1040">
    <property type="entry name" value="Exonuclease VII, small subunit"/>
    <property type="match status" value="1"/>
</dbReference>
<dbReference type="HAMAP" id="MF_00337">
    <property type="entry name" value="Exonuc_7_S"/>
    <property type="match status" value="1"/>
</dbReference>
<keyword evidence="4 6" id="KW-0378">Hydrolase</keyword>
<dbReference type="EC" id="3.1.11.6" evidence="6"/>
<comment type="caution">
    <text evidence="7">The sequence shown here is derived from an EMBL/GenBank/DDBJ whole genome shotgun (WGS) entry which is preliminary data.</text>
</comment>
<dbReference type="SUPFAM" id="SSF116842">
    <property type="entry name" value="XseB-like"/>
    <property type="match status" value="1"/>
</dbReference>
<protein>
    <recommendedName>
        <fullName evidence="6">Exodeoxyribonuclease 7 small subunit</fullName>
        <ecNumber evidence="6">3.1.11.6</ecNumber>
    </recommendedName>
    <alternativeName>
        <fullName evidence="6">Exodeoxyribonuclease VII small subunit</fullName>
        <shortName evidence="6">Exonuclease VII small subunit</shortName>
    </alternativeName>
</protein>
<evidence type="ECO:0000256" key="4">
    <source>
        <dbReference type="ARBA" id="ARBA00022801"/>
    </source>
</evidence>
<dbReference type="PANTHER" id="PTHR34137">
    <property type="entry name" value="EXODEOXYRIBONUCLEASE 7 SMALL SUBUNIT"/>
    <property type="match status" value="1"/>
</dbReference>
<dbReference type="PIRSF" id="PIRSF006488">
    <property type="entry name" value="Exonuc_VII_S"/>
    <property type="match status" value="1"/>
</dbReference>